<dbReference type="Pfam" id="PF24035">
    <property type="entry name" value="DUF7344"/>
    <property type="match status" value="1"/>
</dbReference>
<evidence type="ECO:0000313" key="2">
    <source>
        <dbReference type="EMBL" id="AHG01891.1"/>
    </source>
</evidence>
<sequence length="120" mass="13667">MDSPNGPEIRNTQMEHLSFDTVFSLLSHRRRRVVLELLLTHDRALTLRDLRNGIVEKEHGAEIVAVNNDQVKQTLVSLHHIHIPVLAEAGLVIYDQDRMIVEPTEKIGLLEPLLSYSSNK</sequence>
<feature type="domain" description="DUF7344" evidence="1">
    <location>
        <begin position="23"/>
        <end position="102"/>
    </location>
</feature>
<dbReference type="AlphaFoldDB" id="W0JTD8"/>
<proteinExistence type="predicted"/>
<dbReference type="EMBL" id="CP007057">
    <property type="protein sequence ID" value="AHG01891.1"/>
    <property type="molecule type" value="Genomic_DNA"/>
</dbReference>
<keyword evidence="2" id="KW-0614">Plasmid</keyword>
<organism evidence="2 3">
    <name type="scientific">Halostagnicola larsenii XH-48</name>
    <dbReference type="NCBI Taxonomy" id="797299"/>
    <lineage>
        <taxon>Archaea</taxon>
        <taxon>Methanobacteriati</taxon>
        <taxon>Methanobacteriota</taxon>
        <taxon>Stenosarchaea group</taxon>
        <taxon>Halobacteria</taxon>
        <taxon>Halobacteriales</taxon>
        <taxon>Natrialbaceae</taxon>
        <taxon>Halostagnicola</taxon>
    </lineage>
</organism>
<evidence type="ECO:0000259" key="1">
    <source>
        <dbReference type="Pfam" id="PF24035"/>
    </source>
</evidence>
<protein>
    <recommendedName>
        <fullName evidence="1">DUF7344 domain-containing protein</fullName>
    </recommendedName>
</protein>
<dbReference type="InterPro" id="IPR036388">
    <property type="entry name" value="WH-like_DNA-bd_sf"/>
</dbReference>
<dbReference type="HOGENOM" id="CLU_131305_4_1_2"/>
<evidence type="ECO:0000313" key="3">
    <source>
        <dbReference type="Proteomes" id="UP000019024"/>
    </source>
</evidence>
<dbReference type="InterPro" id="IPR055768">
    <property type="entry name" value="DUF7344"/>
</dbReference>
<dbReference type="Gene3D" id="1.10.10.10">
    <property type="entry name" value="Winged helix-like DNA-binding domain superfamily/Winged helix DNA-binding domain"/>
    <property type="match status" value="1"/>
</dbReference>
<keyword evidence="3" id="KW-1185">Reference proteome</keyword>
<dbReference type="KEGG" id="hlr:HALLA_00940"/>
<accession>W0JTD8</accession>
<dbReference type="eggNOG" id="arCOG03828">
    <property type="taxonomic scope" value="Archaea"/>
</dbReference>
<name>W0JTD8_9EURY</name>
<dbReference type="Proteomes" id="UP000019024">
    <property type="component" value="Plasmid unnamed2"/>
</dbReference>
<geneLocation type="plasmid" evidence="2">
    <name>unnamed</name>
</geneLocation>
<gene>
    <name evidence="2" type="ORF">HALLA_00940</name>
</gene>
<reference evidence="2 3" key="1">
    <citation type="submission" date="2014-01" db="EMBL/GenBank/DDBJ databases">
        <authorList>
            <consortium name="DOE Joint Genome Institute"/>
            <person name="Anderson I."/>
            <person name="Huntemann M."/>
            <person name="Han J."/>
            <person name="Chen A."/>
            <person name="Kyrpides N."/>
            <person name="Mavromatis K."/>
            <person name="Markowitz V."/>
            <person name="Palaniappan K."/>
            <person name="Ivanova N."/>
            <person name="Schaumberg A."/>
            <person name="Pati A."/>
            <person name="Liolios K."/>
            <person name="Nordberg H.P."/>
            <person name="Cantor M.N."/>
            <person name="Hua S.X."/>
            <person name="Woyke T."/>
        </authorList>
    </citation>
    <scope>NUCLEOTIDE SEQUENCE [LARGE SCALE GENOMIC DNA]</scope>
    <source>
        <strain evidence="2 3">XH-48</strain>
        <plasmid evidence="3">2</plasmid>
    </source>
</reference>